<proteinExistence type="predicted"/>
<comment type="caution">
    <text evidence="1">The sequence shown here is derived from an EMBL/GenBank/DDBJ whole genome shotgun (WGS) entry which is preliminary data.</text>
</comment>
<dbReference type="OrthoDB" id="997726at2"/>
<dbReference type="AlphaFoldDB" id="A0A2V3PJM9"/>
<dbReference type="RefSeq" id="WP_110312252.1">
    <property type="nucleotide sequence ID" value="NZ_QICL01000033.1"/>
</dbReference>
<evidence type="ECO:0000313" key="1">
    <source>
        <dbReference type="EMBL" id="PXV60000.1"/>
    </source>
</evidence>
<dbReference type="Proteomes" id="UP000247973">
    <property type="component" value="Unassembled WGS sequence"/>
</dbReference>
<evidence type="ECO:0000313" key="2">
    <source>
        <dbReference type="Proteomes" id="UP000247973"/>
    </source>
</evidence>
<protein>
    <recommendedName>
        <fullName evidence="3">Fe-Mo cluster-binding NifX family protein</fullName>
    </recommendedName>
</protein>
<gene>
    <name evidence="1" type="ORF">CLV62_13326</name>
</gene>
<keyword evidence="2" id="KW-1185">Reference proteome</keyword>
<evidence type="ECO:0008006" key="3">
    <source>
        <dbReference type="Google" id="ProtNLM"/>
    </source>
</evidence>
<accession>A0A2V3PJM9</accession>
<dbReference type="EMBL" id="QICL01000033">
    <property type="protein sequence ID" value="PXV60000.1"/>
    <property type="molecule type" value="Genomic_DNA"/>
</dbReference>
<name>A0A2V3PJM9_9BACT</name>
<organism evidence="1 2">
    <name type="scientific">Dysgonomonas alginatilytica</name>
    <dbReference type="NCBI Taxonomy" id="1605892"/>
    <lineage>
        <taxon>Bacteria</taxon>
        <taxon>Pseudomonadati</taxon>
        <taxon>Bacteroidota</taxon>
        <taxon>Bacteroidia</taxon>
        <taxon>Bacteroidales</taxon>
        <taxon>Dysgonomonadaceae</taxon>
        <taxon>Dysgonomonas</taxon>
    </lineage>
</organism>
<sequence>MNKIIAILTKKGLLSNDIQEDADLNIFKLEEDKVVGYEKVKIENKEHSHFFTLLRNKKINLLYIDTLANDLQHLIEKFGITIRFKEECDDDKFLNAFIFS</sequence>
<reference evidence="1 2" key="1">
    <citation type="submission" date="2018-03" db="EMBL/GenBank/DDBJ databases">
        <title>Genomic Encyclopedia of Archaeal and Bacterial Type Strains, Phase II (KMG-II): from individual species to whole genera.</title>
        <authorList>
            <person name="Goeker M."/>
        </authorList>
    </citation>
    <scope>NUCLEOTIDE SEQUENCE [LARGE SCALE GENOMIC DNA]</scope>
    <source>
        <strain evidence="1 2">DSM 100214</strain>
    </source>
</reference>